<evidence type="ECO:0000259" key="1">
    <source>
        <dbReference type="Pfam" id="PF01408"/>
    </source>
</evidence>
<reference evidence="3" key="1">
    <citation type="submission" date="2016-07" db="EMBL/GenBank/DDBJ databases">
        <title>Microvirga ossetica sp. nov. a new species of rhizobia isolated from root nodules of the legume species Vicia alpestris Steven originated from North Ossetia region in the Caucasus.</title>
        <authorList>
            <person name="Safronova V.I."/>
            <person name="Kuznetsova I.G."/>
            <person name="Sazanova A.L."/>
            <person name="Belimov A."/>
            <person name="Andronov E."/>
            <person name="Osledkin Y.S."/>
            <person name="Onishchuk O.P."/>
            <person name="Kurchak O.N."/>
            <person name="Shaposhnikov A.I."/>
            <person name="Willems A."/>
            <person name="Tikhonovich I.A."/>
        </authorList>
    </citation>
    <scope>NUCLEOTIDE SEQUENCE [LARGE SCALE GENOMIC DNA]</scope>
    <source>
        <strain evidence="3">V5/3M</strain>
    </source>
</reference>
<dbReference type="SUPFAM" id="SSF55347">
    <property type="entry name" value="Glyceraldehyde-3-phosphate dehydrogenase-like, C-terminal domain"/>
    <property type="match status" value="1"/>
</dbReference>
<name>A0A1B2EBA3_9HYPH</name>
<dbReference type="InterPro" id="IPR036291">
    <property type="entry name" value="NAD(P)-bd_dom_sf"/>
</dbReference>
<feature type="domain" description="GFO/IDH/MocA-like oxidoreductase" evidence="2">
    <location>
        <begin position="129"/>
        <end position="242"/>
    </location>
</feature>
<evidence type="ECO:0000313" key="3">
    <source>
        <dbReference type="EMBL" id="ANY77245.1"/>
    </source>
</evidence>
<proteinExistence type="predicted"/>
<dbReference type="Pfam" id="PF22725">
    <property type="entry name" value="GFO_IDH_MocA_C3"/>
    <property type="match status" value="1"/>
</dbReference>
<dbReference type="GO" id="GO:0000166">
    <property type="term" value="F:nucleotide binding"/>
    <property type="evidence" value="ECO:0007669"/>
    <property type="project" value="InterPro"/>
</dbReference>
<dbReference type="InterPro" id="IPR055170">
    <property type="entry name" value="GFO_IDH_MocA-like_dom"/>
</dbReference>
<gene>
    <name evidence="3" type="ORF">BB934_02615</name>
</gene>
<evidence type="ECO:0008006" key="4">
    <source>
        <dbReference type="Google" id="ProtNLM"/>
    </source>
</evidence>
<dbReference type="RefSeq" id="WP_099508238.1">
    <property type="nucleotide sequence ID" value="NZ_CP016616.1"/>
</dbReference>
<dbReference type="PANTHER" id="PTHR43593:SF1">
    <property type="entry name" value="INOSITOL 2-DEHYDROGENASE"/>
    <property type="match status" value="1"/>
</dbReference>
<dbReference type="Pfam" id="PF01408">
    <property type="entry name" value="GFO_IDH_MocA"/>
    <property type="match status" value="1"/>
</dbReference>
<protein>
    <recommendedName>
        <fullName evidence="4">Myo-inositol 2-dehydrogenase</fullName>
    </recommendedName>
</protein>
<dbReference type="InterPro" id="IPR000683">
    <property type="entry name" value="Gfo/Idh/MocA-like_OxRdtase_N"/>
</dbReference>
<accession>A0A1B2EBA3</accession>
<dbReference type="OrthoDB" id="9774191at2"/>
<sequence>MSIGVGVIGAGVMGSDHARLIRSHVSGAHLVAVADADPARAREAAGDALVETDPLKLIDSSDIQAVIIASPDHTHGDFVLAAIHAGKHVLCEKPLAATSEDCLRIVDAERAAGRKLVHTGYMRRYDPTYRELKATLQAGALGKIRILHNQHRNRAAPDWFTADMAVTNSFVHEIDISRWLLGTEFKAVTVVAFTSDRSEAAADPLLITLEAENGAIVSTEVFLNAGYGYHVHAEAVCERGGARMGQPALTSVLYEGSDRAAFPANWIPRFADAYRLQDQAWVNAIHAGSLDDNASSSWDGYMASYIAEKTLEALKTGRRTELQVPQQSG</sequence>
<evidence type="ECO:0000259" key="2">
    <source>
        <dbReference type="Pfam" id="PF22725"/>
    </source>
</evidence>
<dbReference type="Gene3D" id="3.40.50.720">
    <property type="entry name" value="NAD(P)-binding Rossmann-like Domain"/>
    <property type="match status" value="1"/>
</dbReference>
<dbReference type="SUPFAM" id="SSF51735">
    <property type="entry name" value="NAD(P)-binding Rossmann-fold domains"/>
    <property type="match status" value="1"/>
</dbReference>
<dbReference type="InterPro" id="IPR050424">
    <property type="entry name" value="Gfo-Idh-MocA_inositol_DH"/>
</dbReference>
<dbReference type="EMBL" id="CP016616">
    <property type="protein sequence ID" value="ANY77245.1"/>
    <property type="molecule type" value="Genomic_DNA"/>
</dbReference>
<dbReference type="PANTHER" id="PTHR43593">
    <property type="match status" value="1"/>
</dbReference>
<organism evidence="3">
    <name type="scientific">Microvirga ossetica</name>
    <dbReference type="NCBI Taxonomy" id="1882682"/>
    <lineage>
        <taxon>Bacteria</taxon>
        <taxon>Pseudomonadati</taxon>
        <taxon>Pseudomonadota</taxon>
        <taxon>Alphaproteobacteria</taxon>
        <taxon>Hyphomicrobiales</taxon>
        <taxon>Methylobacteriaceae</taxon>
        <taxon>Microvirga</taxon>
    </lineage>
</organism>
<dbReference type="AlphaFoldDB" id="A0A1B2EBA3"/>
<feature type="domain" description="Gfo/Idh/MocA-like oxidoreductase N-terminal" evidence="1">
    <location>
        <begin position="3"/>
        <end position="117"/>
    </location>
</feature>
<dbReference type="Gene3D" id="3.30.360.10">
    <property type="entry name" value="Dihydrodipicolinate Reductase, domain 2"/>
    <property type="match status" value="1"/>
</dbReference>
<dbReference type="KEGG" id="moc:BB934_02615"/>